<evidence type="ECO:0000256" key="1">
    <source>
        <dbReference type="SAM" id="MobiDB-lite"/>
    </source>
</evidence>
<feature type="non-terminal residue" evidence="3">
    <location>
        <position position="1"/>
    </location>
</feature>
<feature type="compositionally biased region" description="Low complexity" evidence="1">
    <location>
        <begin position="133"/>
        <end position="142"/>
    </location>
</feature>
<proteinExistence type="predicted"/>
<organism evidence="3 4">
    <name type="scientific">Fusarium fujikuroi</name>
    <name type="common">Bakanae and foot rot disease fungus</name>
    <name type="synonym">Gibberella fujikuroi</name>
    <dbReference type="NCBI Taxonomy" id="5127"/>
    <lineage>
        <taxon>Eukaryota</taxon>
        <taxon>Fungi</taxon>
        <taxon>Dikarya</taxon>
        <taxon>Ascomycota</taxon>
        <taxon>Pezizomycotina</taxon>
        <taxon>Sordariomycetes</taxon>
        <taxon>Hypocreomycetidae</taxon>
        <taxon>Hypocreales</taxon>
        <taxon>Nectriaceae</taxon>
        <taxon>Fusarium</taxon>
        <taxon>Fusarium fujikuroi species complex</taxon>
    </lineage>
</organism>
<feature type="compositionally biased region" description="Gly residues" evidence="1">
    <location>
        <begin position="118"/>
        <end position="129"/>
    </location>
</feature>
<reference evidence="3" key="1">
    <citation type="submission" date="2019-05" db="EMBL/GenBank/DDBJ databases">
        <authorList>
            <person name="Piombo E."/>
        </authorList>
    </citation>
    <scope>NUCLEOTIDE SEQUENCE</scope>
    <source>
        <strain evidence="3">C2S</strain>
    </source>
</reference>
<evidence type="ECO:0000313" key="3">
    <source>
        <dbReference type="EMBL" id="VTT58640.1"/>
    </source>
</evidence>
<keyword evidence="2" id="KW-1133">Transmembrane helix</keyword>
<feature type="compositionally biased region" description="Pro residues" evidence="1">
    <location>
        <begin position="143"/>
        <end position="191"/>
    </location>
</feature>
<dbReference type="AlphaFoldDB" id="A0A9Q9RBD4"/>
<feature type="region of interest" description="Disordered" evidence="1">
    <location>
        <begin position="105"/>
        <end position="191"/>
    </location>
</feature>
<evidence type="ECO:0000256" key="2">
    <source>
        <dbReference type="SAM" id="Phobius"/>
    </source>
</evidence>
<comment type="caution">
    <text evidence="3">The sequence shown here is derived from an EMBL/GenBank/DDBJ whole genome shotgun (WGS) entry which is preliminary data.</text>
</comment>
<dbReference type="EMBL" id="CABFJX010000024">
    <property type="protein sequence ID" value="VTT58640.1"/>
    <property type="molecule type" value="Genomic_DNA"/>
</dbReference>
<accession>A0A9Q9RBD4</accession>
<gene>
    <name evidence="3" type="ORF">C2S_3584</name>
</gene>
<feature type="transmembrane region" description="Helical" evidence="2">
    <location>
        <begin position="78"/>
        <end position="95"/>
    </location>
</feature>
<protein>
    <submittedName>
        <fullName evidence="3">Uncharacterized protein</fullName>
    </submittedName>
</protein>
<dbReference type="Proteomes" id="UP000760494">
    <property type="component" value="Unassembled WGS sequence"/>
</dbReference>
<sequence length="191" mass="19803">FVMCQYHPSIQQRNIQDETSFYPSVPTHVSFIKTIQTIPNYRSSIGHTGSLKATGTVENQATFSVTTLEKTAKMKTGFIAFAIAVVAPLSMALPFPQAAPGGFFPPPSINGTQPGNHGHYGGGQNGGPGSWLPVPGNGQQPGVPTPGPTPTPPPMVPVPPSASTPPAVPQPPPAAPTEPIVAPTPTPFARK</sequence>
<evidence type="ECO:0000313" key="4">
    <source>
        <dbReference type="Proteomes" id="UP000760494"/>
    </source>
</evidence>
<name>A0A9Q9RBD4_FUSFU</name>
<keyword evidence="2" id="KW-0472">Membrane</keyword>
<keyword evidence="2" id="KW-0812">Transmembrane</keyword>